<gene>
    <name evidence="8" type="ORF">GBAR_LOCUS24466</name>
</gene>
<evidence type="ECO:0000256" key="6">
    <source>
        <dbReference type="ARBA" id="ARBA00023229"/>
    </source>
</evidence>
<dbReference type="PROSITE" id="PS00444">
    <property type="entry name" value="POLYPRENYL_SYNTHASE_2"/>
    <property type="match status" value="1"/>
</dbReference>
<dbReference type="EMBL" id="CASHTH010003372">
    <property type="protein sequence ID" value="CAI8044078.1"/>
    <property type="molecule type" value="Genomic_DNA"/>
</dbReference>
<dbReference type="InterPro" id="IPR033749">
    <property type="entry name" value="Polyprenyl_synt_CS"/>
</dbReference>
<dbReference type="Gene3D" id="1.10.600.10">
    <property type="entry name" value="Farnesyl Diphosphate Synthase"/>
    <property type="match status" value="1"/>
</dbReference>
<dbReference type="Pfam" id="PF00348">
    <property type="entry name" value="polyprenyl_synt"/>
    <property type="match status" value="1"/>
</dbReference>
<keyword evidence="9" id="KW-1185">Reference proteome</keyword>
<proteinExistence type="inferred from homology"/>
<keyword evidence="5" id="KW-0460">Magnesium</keyword>
<dbReference type="Proteomes" id="UP001174909">
    <property type="component" value="Unassembled WGS sequence"/>
</dbReference>
<sequence>MERLEKVNNSLTEMAEKKHPFLARLLDHTFSTPGKNIRPAITLLASNFYPHDERNTEKMATGVELLHIASLIHDDTVDGAMLRRGKMTISSLWGPKTAVLAGDYIFAASATLVCDTGNIRVIRRFAETIMELSSGELQEMAETYNPEQSMQGYLGRIYNKTASLFTTAAESGAILSGAPEACSQSMRSYGHNLGMAFQIVDDILDFDGTEEEIGKPIGSDLANGVVTLPTLIAMQRRSCCDAVKRVLANPDDEDLMKEVVSLIQDDSVLEESYEFASRYCEKALSDLSGLPPCPSRDSLEELVSHVKVRRN</sequence>
<evidence type="ECO:0000256" key="4">
    <source>
        <dbReference type="ARBA" id="ARBA00022723"/>
    </source>
</evidence>
<dbReference type="PROSITE" id="PS00723">
    <property type="entry name" value="POLYPRENYL_SYNTHASE_1"/>
    <property type="match status" value="1"/>
</dbReference>
<dbReference type="InterPro" id="IPR008949">
    <property type="entry name" value="Isoprenoid_synthase_dom_sf"/>
</dbReference>
<accession>A0AA35X3J9</accession>
<comment type="caution">
    <text evidence="8">The sequence shown here is derived from an EMBL/GenBank/DDBJ whole genome shotgun (WGS) entry which is preliminary data.</text>
</comment>
<comment type="cofactor">
    <cofactor evidence="1">
        <name>Mg(2+)</name>
        <dbReference type="ChEBI" id="CHEBI:18420"/>
    </cofactor>
</comment>
<evidence type="ECO:0000256" key="3">
    <source>
        <dbReference type="ARBA" id="ARBA00022679"/>
    </source>
</evidence>
<evidence type="ECO:0000313" key="9">
    <source>
        <dbReference type="Proteomes" id="UP001174909"/>
    </source>
</evidence>
<evidence type="ECO:0000256" key="7">
    <source>
        <dbReference type="RuleBase" id="RU004466"/>
    </source>
</evidence>
<dbReference type="GO" id="GO:0008299">
    <property type="term" value="P:isoprenoid biosynthetic process"/>
    <property type="evidence" value="ECO:0007669"/>
    <property type="project" value="UniProtKB-KW"/>
</dbReference>
<dbReference type="GO" id="GO:0046872">
    <property type="term" value="F:metal ion binding"/>
    <property type="evidence" value="ECO:0007669"/>
    <property type="project" value="UniProtKB-KW"/>
</dbReference>
<dbReference type="SFLD" id="SFLDS00005">
    <property type="entry name" value="Isoprenoid_Synthase_Type_I"/>
    <property type="match status" value="1"/>
</dbReference>
<keyword evidence="6" id="KW-0414">Isoprene biosynthesis</keyword>
<keyword evidence="4" id="KW-0479">Metal-binding</keyword>
<protein>
    <submittedName>
        <fullName evidence="8">Heptaprenyl diphosphate synthase component 2</fullName>
    </submittedName>
</protein>
<name>A0AA35X3J9_GEOBA</name>
<dbReference type="CDD" id="cd00685">
    <property type="entry name" value="Trans_IPPS_HT"/>
    <property type="match status" value="1"/>
</dbReference>
<reference evidence="8" key="1">
    <citation type="submission" date="2023-03" db="EMBL/GenBank/DDBJ databases">
        <authorList>
            <person name="Steffen K."/>
            <person name="Cardenas P."/>
        </authorList>
    </citation>
    <scope>NUCLEOTIDE SEQUENCE</scope>
</reference>
<keyword evidence="3 7" id="KW-0808">Transferase</keyword>
<evidence type="ECO:0000256" key="2">
    <source>
        <dbReference type="ARBA" id="ARBA00006706"/>
    </source>
</evidence>
<evidence type="ECO:0000313" key="8">
    <source>
        <dbReference type="EMBL" id="CAI8044078.1"/>
    </source>
</evidence>
<organism evidence="8 9">
    <name type="scientific">Geodia barretti</name>
    <name type="common">Barrett's horny sponge</name>
    <dbReference type="NCBI Taxonomy" id="519541"/>
    <lineage>
        <taxon>Eukaryota</taxon>
        <taxon>Metazoa</taxon>
        <taxon>Porifera</taxon>
        <taxon>Demospongiae</taxon>
        <taxon>Heteroscleromorpha</taxon>
        <taxon>Tetractinellida</taxon>
        <taxon>Astrophorina</taxon>
        <taxon>Geodiidae</taxon>
        <taxon>Geodia</taxon>
    </lineage>
</organism>
<dbReference type="GO" id="GO:0004659">
    <property type="term" value="F:prenyltransferase activity"/>
    <property type="evidence" value="ECO:0007669"/>
    <property type="project" value="InterPro"/>
</dbReference>
<dbReference type="InterPro" id="IPR000092">
    <property type="entry name" value="Polyprenyl_synt"/>
</dbReference>
<dbReference type="PANTHER" id="PTHR12001">
    <property type="entry name" value="GERANYLGERANYL PYROPHOSPHATE SYNTHASE"/>
    <property type="match status" value="1"/>
</dbReference>
<evidence type="ECO:0000256" key="5">
    <source>
        <dbReference type="ARBA" id="ARBA00022842"/>
    </source>
</evidence>
<comment type="similarity">
    <text evidence="2 7">Belongs to the FPP/GGPP synthase family.</text>
</comment>
<evidence type="ECO:0000256" key="1">
    <source>
        <dbReference type="ARBA" id="ARBA00001946"/>
    </source>
</evidence>
<dbReference type="PANTHER" id="PTHR12001:SF69">
    <property type="entry name" value="ALL TRANS-POLYPRENYL-DIPHOSPHATE SYNTHASE PDSS1"/>
    <property type="match status" value="1"/>
</dbReference>
<dbReference type="GO" id="GO:1901663">
    <property type="term" value="P:quinone biosynthetic process"/>
    <property type="evidence" value="ECO:0007669"/>
    <property type="project" value="UniProtKB-ARBA"/>
</dbReference>
<dbReference type="AlphaFoldDB" id="A0AA35X3J9"/>
<dbReference type="SUPFAM" id="SSF48576">
    <property type="entry name" value="Terpenoid synthases"/>
    <property type="match status" value="1"/>
</dbReference>
<dbReference type="SFLD" id="SFLDG01017">
    <property type="entry name" value="Polyprenyl_Transferase_Like"/>
    <property type="match status" value="1"/>
</dbReference>